<feature type="transmembrane region" description="Helical" evidence="6">
    <location>
        <begin position="152"/>
        <end position="177"/>
    </location>
</feature>
<name>A0A0N8VYX6_PEDPE</name>
<dbReference type="Proteomes" id="UP000196118">
    <property type="component" value="Chromosome"/>
</dbReference>
<proteinExistence type="inferred from homology"/>
<reference evidence="7 9" key="1">
    <citation type="submission" date="2017-05" db="EMBL/GenBank/DDBJ databases">
        <title>Genome sequence of Pediococcus pentosaceus strain SRCM100892.</title>
        <authorList>
            <person name="Cho S.H."/>
        </authorList>
    </citation>
    <scope>NUCLEOTIDE SEQUENCE [LARGE SCALE GENOMIC DNA]</scope>
    <source>
        <strain evidence="7 9">SRCM100892</strain>
    </source>
</reference>
<feature type="transmembrane region" description="Helical" evidence="6">
    <location>
        <begin position="36"/>
        <end position="57"/>
    </location>
</feature>
<evidence type="ECO:0000256" key="4">
    <source>
        <dbReference type="ARBA" id="ARBA00022989"/>
    </source>
</evidence>
<dbReference type="Pfam" id="PF03706">
    <property type="entry name" value="LPG_synthase_TM"/>
    <property type="match status" value="1"/>
</dbReference>
<reference evidence="8 10" key="2">
    <citation type="submission" date="2023-02" db="EMBL/GenBank/DDBJ databases">
        <title>Comparative genomics and fermentation flavor characterization of five lactic acid bacteria reveal flavor biosynthesis metabolic pathways in fermented muskmelon puree.</title>
        <authorList>
            <person name="Yuan L."/>
            <person name="Li M."/>
            <person name="Xu X."/>
            <person name="Lao F."/>
            <person name="Wu J."/>
        </authorList>
    </citation>
    <scope>NUCLEOTIDE SEQUENCE [LARGE SCALE GENOMIC DNA]</scope>
    <source>
        <strain evidence="8 10">Ca-4</strain>
    </source>
</reference>
<evidence type="ECO:0000256" key="2">
    <source>
        <dbReference type="ARBA" id="ARBA00022475"/>
    </source>
</evidence>
<dbReference type="AlphaFoldDB" id="A0A0N8VYX6"/>
<evidence type="ECO:0000256" key="5">
    <source>
        <dbReference type="ARBA" id="ARBA00023136"/>
    </source>
</evidence>
<dbReference type="RefSeq" id="WP_002833897.1">
    <property type="nucleotide sequence ID" value="NZ_BEWQ01000010.1"/>
</dbReference>
<sequence length="344" mass="39215">MSRRNKVVLAVMILAGIIIFGFSLRNVNLNQMARDVVHLNMWWLLVALGCIVLYLGLEAVATKMLIQSNGDRLSWRDAIRIPLIEQLFNGITPFSSGGQPAQLVALMQNGIEGGRASSVLLMKFVVFQSMVVINFIFSLLIGFQYLEEKIRFLSWFVLFGFLIHLAVIIGLLMIMYWHNFTKRLISAIFIPIKHFVSKERYTTWKVTLNEKVDSFYQESVRMKSQWRLLAKVALVTFLQLLFYYLIPYFILLALGKSDVNIVMVTCLHVLIFMVISLFPIPGGAGGAEYGFSVIFAQFVGNNSKLVLAMMIWRILTYYFGMFAGMVATVVKPHKVNRVKVVKNE</sequence>
<protein>
    <recommendedName>
        <fullName evidence="6">Phosphatidylglycerol lysyltransferase</fullName>
        <ecNumber evidence="6">2.3.2.3</ecNumber>
    </recommendedName>
    <alternativeName>
        <fullName evidence="6">Lysylphosphatidylglycerol synthase</fullName>
    </alternativeName>
</protein>
<gene>
    <name evidence="6" type="primary">mprF</name>
    <name evidence="8" type="ORF">PWB86_01650</name>
    <name evidence="7" type="ORF">S100892_01566</name>
</gene>
<accession>A0A8G1E6S3</accession>
<comment type="function">
    <text evidence="6">Catalyzes the transfer of a lysyl group from L-lysyl-tRNA(Lys) to membrane-bound phosphatidylglycerol (PG), which produces lysylphosphatidylglycerol (LPG), a major component of the bacterial membrane with a positive net charge. LPG synthesis contributes to bacterial virulence as it is involved in the resistance mechanism against cationic antimicrobial peptides (CAMP) produces by the host's immune system (defensins, cathelicidins) and by the competing microorganisms.</text>
</comment>
<dbReference type="GO" id="GO:0050071">
    <property type="term" value="F:phosphatidylglycerol lysyltransferase activity"/>
    <property type="evidence" value="ECO:0007669"/>
    <property type="project" value="UniProtKB-EC"/>
</dbReference>
<evidence type="ECO:0000313" key="8">
    <source>
        <dbReference type="EMBL" id="WEA57596.1"/>
    </source>
</evidence>
<keyword evidence="6" id="KW-0443">Lipid metabolism</keyword>
<feature type="transmembrane region" description="Helical" evidence="6">
    <location>
        <begin position="124"/>
        <end position="146"/>
    </location>
</feature>
<feature type="transmembrane region" description="Helical" evidence="6">
    <location>
        <begin position="7"/>
        <end position="24"/>
    </location>
</feature>
<organism evidence="7 9">
    <name type="scientific">Pediococcus pentosaceus</name>
    <dbReference type="NCBI Taxonomy" id="1255"/>
    <lineage>
        <taxon>Bacteria</taxon>
        <taxon>Bacillati</taxon>
        <taxon>Bacillota</taxon>
        <taxon>Bacilli</taxon>
        <taxon>Lactobacillales</taxon>
        <taxon>Lactobacillaceae</taxon>
        <taxon>Pediococcus</taxon>
    </lineage>
</organism>
<evidence type="ECO:0000313" key="7">
    <source>
        <dbReference type="EMBL" id="ARW20111.1"/>
    </source>
</evidence>
<keyword evidence="3 6" id="KW-0812">Transmembrane</keyword>
<comment type="catalytic activity">
    <reaction evidence="6">
        <text>L-lysyl-tRNA(Lys) + a 1,2-diacyl-sn-glycero-3-phospho-(1'-sn-glycerol) = a 1,2-diacyl-sn-glycero-3-phospho-1'-(3'-O-L-lysyl)-sn-glycerol + tRNA(Lys)</text>
        <dbReference type="Rhea" id="RHEA:10668"/>
        <dbReference type="Rhea" id="RHEA-COMP:9696"/>
        <dbReference type="Rhea" id="RHEA-COMP:9697"/>
        <dbReference type="ChEBI" id="CHEBI:64716"/>
        <dbReference type="ChEBI" id="CHEBI:75792"/>
        <dbReference type="ChEBI" id="CHEBI:78442"/>
        <dbReference type="ChEBI" id="CHEBI:78529"/>
        <dbReference type="EC" id="2.3.2.3"/>
    </reaction>
</comment>
<dbReference type="GeneID" id="33062810"/>
<dbReference type="EMBL" id="CP021474">
    <property type="protein sequence ID" value="ARW20111.1"/>
    <property type="molecule type" value="Genomic_DNA"/>
</dbReference>
<keyword evidence="2" id="KW-1003">Cell membrane</keyword>
<comment type="subcellular location">
    <subcellularLocation>
        <location evidence="1 6">Cell membrane</location>
        <topology evidence="1 6">Multi-pass membrane protein</topology>
    </subcellularLocation>
</comment>
<feature type="transmembrane region" description="Helical" evidence="6">
    <location>
        <begin position="305"/>
        <end position="330"/>
    </location>
</feature>
<dbReference type="PANTHER" id="PTHR37693">
    <property type="entry name" value="PHOSPHATIDYLGLYCEROL LYSYLTRANSFERASE"/>
    <property type="match status" value="1"/>
</dbReference>
<comment type="similarity">
    <text evidence="6">Belongs to the LPG synthase family.</text>
</comment>
<evidence type="ECO:0000256" key="1">
    <source>
        <dbReference type="ARBA" id="ARBA00004651"/>
    </source>
</evidence>
<evidence type="ECO:0000256" key="3">
    <source>
        <dbReference type="ARBA" id="ARBA00022692"/>
    </source>
</evidence>
<dbReference type="EC" id="2.3.2.3" evidence="6"/>
<evidence type="ECO:0000313" key="9">
    <source>
        <dbReference type="Proteomes" id="UP000196118"/>
    </source>
</evidence>
<dbReference type="OMA" id="MKFIIYQ"/>
<dbReference type="GO" id="GO:0005886">
    <property type="term" value="C:plasma membrane"/>
    <property type="evidence" value="ECO:0007669"/>
    <property type="project" value="UniProtKB-SubCell"/>
</dbReference>
<dbReference type="Proteomes" id="UP001214131">
    <property type="component" value="Chromosome"/>
</dbReference>
<feature type="transmembrane region" description="Helical" evidence="6">
    <location>
        <begin position="228"/>
        <end position="255"/>
    </location>
</feature>
<keyword evidence="6" id="KW-0046">Antibiotic resistance</keyword>
<dbReference type="EMBL" id="CP118739">
    <property type="protein sequence ID" value="WEA57596.1"/>
    <property type="molecule type" value="Genomic_DNA"/>
</dbReference>
<keyword evidence="4 6" id="KW-1133">Transmembrane helix</keyword>
<dbReference type="NCBIfam" id="TIGR00374">
    <property type="entry name" value="flippase-like domain"/>
    <property type="match status" value="1"/>
</dbReference>
<dbReference type="GO" id="GO:0046677">
    <property type="term" value="P:response to antibiotic"/>
    <property type="evidence" value="ECO:0007669"/>
    <property type="project" value="UniProtKB-KW"/>
</dbReference>
<accession>A0A0N8VYX6</accession>
<keyword evidence="5 6" id="KW-0472">Membrane</keyword>
<dbReference type="GO" id="GO:0006629">
    <property type="term" value="P:lipid metabolic process"/>
    <property type="evidence" value="ECO:0007669"/>
    <property type="project" value="UniProtKB-KW"/>
</dbReference>
<dbReference type="PANTHER" id="PTHR37693:SF1">
    <property type="entry name" value="INTEGRAL MEMBRANE PROTEIN"/>
    <property type="match status" value="1"/>
</dbReference>
<keyword evidence="6" id="KW-0808">Transferase</keyword>
<evidence type="ECO:0000256" key="6">
    <source>
        <dbReference type="RuleBase" id="RU363042"/>
    </source>
</evidence>
<dbReference type="InterPro" id="IPR022791">
    <property type="entry name" value="L-PG_synthase/AglD"/>
</dbReference>
<feature type="transmembrane region" description="Helical" evidence="6">
    <location>
        <begin position="261"/>
        <end position="284"/>
    </location>
</feature>
<evidence type="ECO:0000313" key="10">
    <source>
        <dbReference type="Proteomes" id="UP001214131"/>
    </source>
</evidence>